<organism evidence="3 4">
    <name type="scientific">Natrinema versiforme</name>
    <dbReference type="NCBI Taxonomy" id="88724"/>
    <lineage>
        <taxon>Archaea</taxon>
        <taxon>Methanobacteriati</taxon>
        <taxon>Methanobacteriota</taxon>
        <taxon>Stenosarchaea group</taxon>
        <taxon>Halobacteria</taxon>
        <taxon>Halobacteriales</taxon>
        <taxon>Natrialbaceae</taxon>
        <taxon>Natrinema</taxon>
    </lineage>
</organism>
<dbReference type="AlphaFoldDB" id="A0A4V1FXD2"/>
<dbReference type="GeneID" id="40263746"/>
<feature type="compositionally biased region" description="Acidic residues" evidence="1">
    <location>
        <begin position="70"/>
        <end position="79"/>
    </location>
</feature>
<keyword evidence="2" id="KW-0812">Transmembrane</keyword>
<dbReference type="KEGG" id="nvr:FEJ81_00705"/>
<dbReference type="Proteomes" id="UP000302218">
    <property type="component" value="Chromosome"/>
</dbReference>
<feature type="transmembrane region" description="Helical" evidence="2">
    <location>
        <begin position="16"/>
        <end position="33"/>
    </location>
</feature>
<dbReference type="RefSeq" id="WP_138243457.1">
    <property type="nucleotide sequence ID" value="NZ_CP040330.1"/>
</dbReference>
<sequence>MVRSDDTPTRRYRSRLGRVAAVVTVALLGSSLLVRSTAIVDPVTAIGGLIVFSALAIGLEWRRSATDDPSSADESEDEDRSNVWDAIPSWQYGGRHVESGGITRGEQERALQDIQRQAEELSDEPPEN</sequence>
<evidence type="ECO:0000256" key="2">
    <source>
        <dbReference type="SAM" id="Phobius"/>
    </source>
</evidence>
<evidence type="ECO:0000313" key="3">
    <source>
        <dbReference type="EMBL" id="QCS40933.1"/>
    </source>
</evidence>
<dbReference type="EMBL" id="CP040330">
    <property type="protein sequence ID" value="QCS40933.1"/>
    <property type="molecule type" value="Genomic_DNA"/>
</dbReference>
<evidence type="ECO:0000313" key="4">
    <source>
        <dbReference type="Proteomes" id="UP000302218"/>
    </source>
</evidence>
<evidence type="ECO:0000256" key="1">
    <source>
        <dbReference type="SAM" id="MobiDB-lite"/>
    </source>
</evidence>
<keyword evidence="2" id="KW-0472">Membrane</keyword>
<dbReference type="OrthoDB" id="306439at2157"/>
<accession>A0A4V1FXD2</accession>
<feature type="transmembrane region" description="Helical" evidence="2">
    <location>
        <begin position="39"/>
        <end position="59"/>
    </location>
</feature>
<feature type="region of interest" description="Disordered" evidence="1">
    <location>
        <begin position="63"/>
        <end position="128"/>
    </location>
</feature>
<name>A0A4V1FXD2_9EURY</name>
<reference evidence="4" key="1">
    <citation type="submission" date="2019-05" db="EMBL/GenBank/DDBJ databases">
        <title>Genome sequence and methylation pattern of the halophilic Archaeon Natrinema versiforme BOL5-4.</title>
        <authorList>
            <person name="DasSarma P."/>
            <person name="Anton B.P."/>
            <person name="DasSarma S.L."/>
            <person name="Martinez F.L."/>
            <person name="Guzman D."/>
            <person name="Roberts R.J."/>
            <person name="DasSarma S."/>
        </authorList>
    </citation>
    <scope>NUCLEOTIDE SEQUENCE [LARGE SCALE GENOMIC DNA]</scope>
    <source>
        <strain evidence="4">BOL5-4</strain>
    </source>
</reference>
<feature type="compositionally biased region" description="Basic and acidic residues" evidence="1">
    <location>
        <begin position="105"/>
        <end position="119"/>
    </location>
</feature>
<proteinExistence type="predicted"/>
<protein>
    <submittedName>
        <fullName evidence="3">Uncharacterized protein</fullName>
    </submittedName>
</protein>
<gene>
    <name evidence="3" type="ORF">FEJ81_00705</name>
</gene>
<keyword evidence="2" id="KW-1133">Transmembrane helix</keyword>